<accession>A0A834I6L1</accession>
<proteinExistence type="predicted"/>
<dbReference type="EMBL" id="JAACXV010013748">
    <property type="protein sequence ID" value="KAF7272528.1"/>
    <property type="molecule type" value="Genomic_DNA"/>
</dbReference>
<name>A0A834I6L1_RHYFE</name>
<organism evidence="1 2">
    <name type="scientific">Rhynchophorus ferrugineus</name>
    <name type="common">Red palm weevil</name>
    <name type="synonym">Curculio ferrugineus</name>
    <dbReference type="NCBI Taxonomy" id="354439"/>
    <lineage>
        <taxon>Eukaryota</taxon>
        <taxon>Metazoa</taxon>
        <taxon>Ecdysozoa</taxon>
        <taxon>Arthropoda</taxon>
        <taxon>Hexapoda</taxon>
        <taxon>Insecta</taxon>
        <taxon>Pterygota</taxon>
        <taxon>Neoptera</taxon>
        <taxon>Endopterygota</taxon>
        <taxon>Coleoptera</taxon>
        <taxon>Polyphaga</taxon>
        <taxon>Cucujiformia</taxon>
        <taxon>Curculionidae</taxon>
        <taxon>Dryophthorinae</taxon>
        <taxon>Rhynchophorus</taxon>
    </lineage>
</organism>
<dbReference type="Proteomes" id="UP000625711">
    <property type="component" value="Unassembled WGS sequence"/>
</dbReference>
<evidence type="ECO:0000313" key="1">
    <source>
        <dbReference type="EMBL" id="KAF7272528.1"/>
    </source>
</evidence>
<protein>
    <submittedName>
        <fullName evidence="1">Uncharacterized protein</fullName>
    </submittedName>
</protein>
<keyword evidence="2" id="KW-1185">Reference proteome</keyword>
<reference evidence="1" key="1">
    <citation type="submission" date="2020-08" db="EMBL/GenBank/DDBJ databases">
        <title>Genome sequencing and assembly of the red palm weevil Rhynchophorus ferrugineus.</title>
        <authorList>
            <person name="Dias G.B."/>
            <person name="Bergman C.M."/>
            <person name="Manee M."/>
        </authorList>
    </citation>
    <scope>NUCLEOTIDE SEQUENCE</scope>
    <source>
        <strain evidence="1">AA-2017</strain>
        <tissue evidence="1">Whole larva</tissue>
    </source>
</reference>
<comment type="caution">
    <text evidence="1">The sequence shown here is derived from an EMBL/GenBank/DDBJ whole genome shotgun (WGS) entry which is preliminary data.</text>
</comment>
<gene>
    <name evidence="1" type="ORF">GWI33_014688</name>
</gene>
<dbReference type="AlphaFoldDB" id="A0A834I6L1"/>
<sequence>MSTVAVSARPGVVSRGTLFDAGTRDPSKCVAPCHCCCWCWDRLATLSDPRPLESGYYYALANVHALVIDPIRFVPTTIEVFQIYLRYQSDASKLDNEMGVNIT</sequence>
<evidence type="ECO:0000313" key="2">
    <source>
        <dbReference type="Proteomes" id="UP000625711"/>
    </source>
</evidence>